<dbReference type="RefSeq" id="WP_138233148.1">
    <property type="nucleotide sequence ID" value="NZ_AP022577.1"/>
</dbReference>
<dbReference type="SUPFAM" id="SSF51445">
    <property type="entry name" value="(Trans)glycosidases"/>
    <property type="match status" value="1"/>
</dbReference>
<evidence type="ECO:0000256" key="3">
    <source>
        <dbReference type="RuleBase" id="RU361153"/>
    </source>
</evidence>
<dbReference type="PANTHER" id="PTHR12631">
    <property type="entry name" value="ALPHA-L-IDURONIDASE"/>
    <property type="match status" value="1"/>
</dbReference>
<proteinExistence type="inferred from homology"/>
<dbReference type="Gene3D" id="3.20.20.80">
    <property type="entry name" value="Glycosidases"/>
    <property type="match status" value="1"/>
</dbReference>
<dbReference type="InterPro" id="IPR017853">
    <property type="entry name" value="GH"/>
</dbReference>
<feature type="domain" description="Glycoside hydrolase family 5" evidence="5">
    <location>
        <begin position="46"/>
        <end position="306"/>
    </location>
</feature>
<organism evidence="6 7">
    <name type="scientific">Mycolicibacterium aubagnense</name>
    <dbReference type="NCBI Taxonomy" id="319707"/>
    <lineage>
        <taxon>Bacteria</taxon>
        <taxon>Bacillati</taxon>
        <taxon>Actinomycetota</taxon>
        <taxon>Actinomycetes</taxon>
        <taxon>Mycobacteriales</taxon>
        <taxon>Mycobacteriaceae</taxon>
        <taxon>Mycolicibacterium</taxon>
    </lineage>
</organism>
<evidence type="ECO:0000313" key="6">
    <source>
        <dbReference type="EMBL" id="BBX85271.1"/>
    </source>
</evidence>
<protein>
    <recommendedName>
        <fullName evidence="5">Glycoside hydrolase family 5 domain-containing protein</fullName>
    </recommendedName>
</protein>
<feature type="signal peptide" evidence="4">
    <location>
        <begin position="1"/>
        <end position="19"/>
    </location>
</feature>
<evidence type="ECO:0000256" key="4">
    <source>
        <dbReference type="SAM" id="SignalP"/>
    </source>
</evidence>
<feature type="chain" id="PRO_5046454785" description="Glycoside hydrolase family 5 domain-containing protein" evidence="4">
    <location>
        <begin position="20"/>
        <end position="357"/>
    </location>
</feature>
<evidence type="ECO:0000259" key="5">
    <source>
        <dbReference type="Pfam" id="PF00150"/>
    </source>
</evidence>
<evidence type="ECO:0000313" key="7">
    <source>
        <dbReference type="Proteomes" id="UP000465609"/>
    </source>
</evidence>
<dbReference type="InterPro" id="IPR051923">
    <property type="entry name" value="Glycosyl_Hydrolase_39"/>
</dbReference>
<dbReference type="Pfam" id="PF00150">
    <property type="entry name" value="Cellulase"/>
    <property type="match status" value="1"/>
</dbReference>
<keyword evidence="2 3" id="KW-0326">Glycosidase</keyword>
<sequence length="357" mass="37396">MRYPLKIAATIFTVAAVSAAATETLANSPATIPFIPTGISQSASSVGFADSDVFGMNPADINHTFDLMAETGVHSVRIIIPWAGVEPSQGNFDWGQVDTVVGAANAHRMSVVGALVATPAWAVAPGAQPISGPPASAEAYGDFAGAVASHFRGRVDAYEIWNEPNAVMSWTSGPQGPQPDVYAGLLKASYPKIKAADRGAVVIGGVVGAVVSFFALTMDPVTFVQKMYAAGAAGSFDALSFHPYHYNLKFSAGAGVPNSPLSQTDGIHQAMAANGDGGKKIWATEYGEPNSAVDEATQADYIRDFLAKWRTLPYAGPSYIYTTRDRATGSANPEESIGVYRTDWTPKPAQAVVKSMA</sequence>
<name>A0ABM7IEZ5_9MYCO</name>
<accession>A0ABM7IEZ5</accession>
<gene>
    <name evidence="6" type="ORF">MAUB_31440</name>
</gene>
<comment type="similarity">
    <text evidence="3">Belongs to the glycosyl hydrolase 5 (cellulase A) family.</text>
</comment>
<dbReference type="Proteomes" id="UP000465609">
    <property type="component" value="Chromosome"/>
</dbReference>
<dbReference type="InterPro" id="IPR001547">
    <property type="entry name" value="Glyco_hydro_5"/>
</dbReference>
<keyword evidence="1 3" id="KW-0378">Hydrolase</keyword>
<dbReference type="EMBL" id="AP022577">
    <property type="protein sequence ID" value="BBX85271.1"/>
    <property type="molecule type" value="Genomic_DNA"/>
</dbReference>
<keyword evidence="4" id="KW-0732">Signal</keyword>
<evidence type="ECO:0000256" key="1">
    <source>
        <dbReference type="ARBA" id="ARBA00022801"/>
    </source>
</evidence>
<reference evidence="6 7" key="1">
    <citation type="journal article" date="2019" name="Emerg. Microbes Infect.">
        <title>Comprehensive subspecies identification of 175 nontuberculous mycobacteria species based on 7547 genomic profiles.</title>
        <authorList>
            <person name="Matsumoto Y."/>
            <person name="Kinjo T."/>
            <person name="Motooka D."/>
            <person name="Nabeya D."/>
            <person name="Jung N."/>
            <person name="Uechi K."/>
            <person name="Horii T."/>
            <person name="Iida T."/>
            <person name="Fujita J."/>
            <person name="Nakamura S."/>
        </authorList>
    </citation>
    <scope>NUCLEOTIDE SEQUENCE [LARGE SCALE GENOMIC DNA]</scope>
    <source>
        <strain evidence="6 7">JCM 15296</strain>
    </source>
</reference>
<evidence type="ECO:0000256" key="2">
    <source>
        <dbReference type="ARBA" id="ARBA00023295"/>
    </source>
</evidence>
<dbReference type="PANTHER" id="PTHR12631:SF10">
    <property type="entry name" value="BETA-XYLOSIDASE-LIKE PROTEIN-RELATED"/>
    <property type="match status" value="1"/>
</dbReference>
<keyword evidence="7" id="KW-1185">Reference proteome</keyword>